<organism evidence="2 3">
    <name type="scientific">Limimaricola litoreus</name>
    <dbReference type="NCBI Taxonomy" id="2955316"/>
    <lineage>
        <taxon>Bacteria</taxon>
        <taxon>Pseudomonadati</taxon>
        <taxon>Pseudomonadota</taxon>
        <taxon>Alphaproteobacteria</taxon>
        <taxon>Rhodobacterales</taxon>
        <taxon>Paracoccaceae</taxon>
        <taxon>Limimaricola</taxon>
    </lineage>
</organism>
<accession>A0A9X2JN89</accession>
<dbReference type="EMBL" id="JAMYXC010000076">
    <property type="protein sequence ID" value="MCP1168013.1"/>
    <property type="molecule type" value="Genomic_DNA"/>
</dbReference>
<keyword evidence="3" id="KW-1185">Reference proteome</keyword>
<evidence type="ECO:0000313" key="3">
    <source>
        <dbReference type="Proteomes" id="UP001139477"/>
    </source>
</evidence>
<feature type="signal peptide" evidence="1">
    <location>
        <begin position="1"/>
        <end position="22"/>
    </location>
</feature>
<dbReference type="AlphaFoldDB" id="A0A9X2JN89"/>
<gene>
    <name evidence="2" type="ORF">NHG85_05650</name>
</gene>
<proteinExistence type="predicted"/>
<dbReference type="InterPro" id="IPR036249">
    <property type="entry name" value="Thioredoxin-like_sf"/>
</dbReference>
<evidence type="ECO:0000256" key="1">
    <source>
        <dbReference type="SAM" id="SignalP"/>
    </source>
</evidence>
<protein>
    <submittedName>
        <fullName evidence="2">Thioredoxin family protein</fullName>
    </submittedName>
</protein>
<comment type="caution">
    <text evidence="2">The sequence shown here is derived from an EMBL/GenBank/DDBJ whole genome shotgun (WGS) entry which is preliminary data.</text>
</comment>
<keyword evidence="1" id="KW-0732">Signal</keyword>
<dbReference type="SUPFAM" id="SSF52833">
    <property type="entry name" value="Thioredoxin-like"/>
    <property type="match status" value="1"/>
</dbReference>
<sequence>MSRLAILALGLALALPAAPLRAELELVMAEEAGCPWCARWTAEIGPVYPKTDEGRAAPLRRIDIRDLPGDLDLDRRVVFTPTFLLVDDGTEIGRIEGYPGEDFFWGLLGRLIEEASVTAAPQG</sequence>
<name>A0A9X2JN89_9RHOB</name>
<dbReference type="Gene3D" id="3.40.30.10">
    <property type="entry name" value="Glutaredoxin"/>
    <property type="match status" value="1"/>
</dbReference>
<dbReference type="RefSeq" id="WP_253330613.1">
    <property type="nucleotide sequence ID" value="NZ_JAMYXC010000076.1"/>
</dbReference>
<evidence type="ECO:0000313" key="2">
    <source>
        <dbReference type="EMBL" id="MCP1168013.1"/>
    </source>
</evidence>
<dbReference type="Proteomes" id="UP001139477">
    <property type="component" value="Unassembled WGS sequence"/>
</dbReference>
<feature type="chain" id="PRO_5040783581" evidence="1">
    <location>
        <begin position="23"/>
        <end position="123"/>
    </location>
</feature>
<reference evidence="2" key="1">
    <citation type="submission" date="2022-06" db="EMBL/GenBank/DDBJ databases">
        <title>Limimaricola sediminis sp. nov., isolated from an intertidal sediment.</title>
        <authorList>
            <person name="Shao X."/>
        </authorList>
    </citation>
    <scope>NUCLEOTIDE SEQUENCE</scope>
    <source>
        <strain evidence="2">ASW11-118</strain>
    </source>
</reference>